<name>A0A0F9AI84_9ZZZZ</name>
<dbReference type="AlphaFoldDB" id="A0A0F9AI84"/>
<gene>
    <name evidence="2" type="ORF">LCGC14_2567480</name>
</gene>
<protein>
    <submittedName>
        <fullName evidence="2">Uncharacterized protein</fullName>
    </submittedName>
</protein>
<feature type="non-terminal residue" evidence="2">
    <location>
        <position position="1"/>
    </location>
</feature>
<evidence type="ECO:0000256" key="1">
    <source>
        <dbReference type="SAM" id="MobiDB-lite"/>
    </source>
</evidence>
<reference evidence="2" key="1">
    <citation type="journal article" date="2015" name="Nature">
        <title>Complex archaea that bridge the gap between prokaryotes and eukaryotes.</title>
        <authorList>
            <person name="Spang A."/>
            <person name="Saw J.H."/>
            <person name="Jorgensen S.L."/>
            <person name="Zaremba-Niedzwiedzka K."/>
            <person name="Martijn J."/>
            <person name="Lind A.E."/>
            <person name="van Eijk R."/>
            <person name="Schleper C."/>
            <person name="Guy L."/>
            <person name="Ettema T.J."/>
        </authorList>
    </citation>
    <scope>NUCLEOTIDE SEQUENCE</scope>
</reference>
<comment type="caution">
    <text evidence="2">The sequence shown here is derived from an EMBL/GenBank/DDBJ whole genome shotgun (WGS) entry which is preliminary data.</text>
</comment>
<evidence type="ECO:0000313" key="2">
    <source>
        <dbReference type="EMBL" id="KKL09279.1"/>
    </source>
</evidence>
<organism evidence="2">
    <name type="scientific">marine sediment metagenome</name>
    <dbReference type="NCBI Taxonomy" id="412755"/>
    <lineage>
        <taxon>unclassified sequences</taxon>
        <taxon>metagenomes</taxon>
        <taxon>ecological metagenomes</taxon>
    </lineage>
</organism>
<feature type="region of interest" description="Disordered" evidence="1">
    <location>
        <begin position="31"/>
        <end position="54"/>
    </location>
</feature>
<proteinExistence type="predicted"/>
<sequence length="54" mass="6512">KPTYFLKEIKKTHPELRINYNIKVKDTREKPFVLADKKLGKKAKKKNDRKRNKS</sequence>
<feature type="compositionally biased region" description="Basic residues" evidence="1">
    <location>
        <begin position="39"/>
        <end position="54"/>
    </location>
</feature>
<accession>A0A0F9AI84</accession>
<dbReference type="EMBL" id="LAZR01042548">
    <property type="protein sequence ID" value="KKL09279.1"/>
    <property type="molecule type" value="Genomic_DNA"/>
</dbReference>